<evidence type="ECO:0000256" key="1">
    <source>
        <dbReference type="ARBA" id="ARBA00004651"/>
    </source>
</evidence>
<dbReference type="PANTHER" id="PTHR30250:SF11">
    <property type="entry name" value="O-ANTIGEN TRANSPORTER-RELATED"/>
    <property type="match status" value="1"/>
</dbReference>
<evidence type="ECO:0000256" key="4">
    <source>
        <dbReference type="ARBA" id="ARBA00022989"/>
    </source>
</evidence>
<feature type="transmembrane region" description="Helical" evidence="6">
    <location>
        <begin position="156"/>
        <end position="175"/>
    </location>
</feature>
<feature type="transmembrane region" description="Helical" evidence="6">
    <location>
        <begin position="402"/>
        <end position="421"/>
    </location>
</feature>
<feature type="transmembrane region" description="Helical" evidence="6">
    <location>
        <begin position="230"/>
        <end position="253"/>
    </location>
</feature>
<feature type="transmembrane region" description="Helical" evidence="6">
    <location>
        <begin position="265"/>
        <end position="289"/>
    </location>
</feature>
<keyword evidence="3 6" id="KW-0812">Transmembrane</keyword>
<dbReference type="RefSeq" id="WP_215218234.1">
    <property type="nucleotide sequence ID" value="NZ_OU015430.1"/>
</dbReference>
<feature type="transmembrane region" description="Helical" evidence="6">
    <location>
        <begin position="433"/>
        <end position="454"/>
    </location>
</feature>
<sequence>MSTRSATLRNTAFSSIGMYTEYLLGMVTSVVIARHLGPDGFGVYGLLIWLVAMGVATANSGTASSAIKFVAELRGAGQEQAIPSLLAYLRRAQRLFLAAVLVVGTVVFLLAGDHLAGDMDRALLLGFLLVATSLRAAYMFNVGVAKGFEDFRGTAVVSLVSTPLNLLMVVLAWQLGAPVEGLLLVFVVSGVVFHAMSHWMVARHAPARGDTGWPPPLAPAMRARIRRHMWLTAMIVSVGFLAASEVEVLFLNLDGDPEGAGRFKVAYQLAVGAAALVPGVFGALLLPMMANALGQGREVAGRRFVASTGYLVLLAAPLVAFGVVFGAAAVHALYGDAYREAAPVFAACLLGVSITAVTGGGSSLLISADRQQSVLAVVAGCGALKLALGALLVFWLGLAGAAIAYVAVAIASATAMMALAIRVSGVVPDWGRLLRAVAAAGLAAVIVLPLRGQLLPLAEVAVGAAALALVYAPLTLLLGCWSRADIEYLQQLHHRFTAGRPWLGARLLEWACQRAPLGGGR</sequence>
<protein>
    <recommendedName>
        <fullName evidence="9">Membrane protein involved in the export of O-antigen and teichoic acid</fullName>
    </recommendedName>
</protein>
<feature type="transmembrane region" description="Helical" evidence="6">
    <location>
        <begin position="460"/>
        <end position="481"/>
    </location>
</feature>
<evidence type="ECO:0000313" key="8">
    <source>
        <dbReference type="Proteomes" id="UP000680116"/>
    </source>
</evidence>
<reference evidence="7 8" key="1">
    <citation type="submission" date="2021-04" db="EMBL/GenBank/DDBJ databases">
        <authorList>
            <person name="Rodrigo-Torres L."/>
            <person name="Arahal R. D."/>
            <person name="Lucena T."/>
        </authorList>
    </citation>
    <scope>NUCLEOTIDE SEQUENCE [LARGE SCALE GENOMIC DNA]</scope>
    <source>
        <strain evidence="7 8">CECT 30171</strain>
    </source>
</reference>
<feature type="transmembrane region" description="Helical" evidence="6">
    <location>
        <begin position="122"/>
        <end position="144"/>
    </location>
</feature>
<organism evidence="7 8">
    <name type="scientific">Novilysobacter luteus</name>
    <dbReference type="NCBI Taxonomy" id="2822368"/>
    <lineage>
        <taxon>Bacteria</taxon>
        <taxon>Pseudomonadati</taxon>
        <taxon>Pseudomonadota</taxon>
        <taxon>Gammaproteobacteria</taxon>
        <taxon>Lysobacterales</taxon>
        <taxon>Lysobacteraceae</taxon>
        <taxon>Novilysobacter</taxon>
    </lineage>
</organism>
<dbReference type="EMBL" id="OU015430">
    <property type="protein sequence ID" value="CAG4974298.1"/>
    <property type="molecule type" value="Genomic_DNA"/>
</dbReference>
<feature type="transmembrane region" description="Helical" evidence="6">
    <location>
        <begin position="373"/>
        <end position="396"/>
    </location>
</feature>
<feature type="transmembrane region" description="Helical" evidence="6">
    <location>
        <begin position="310"/>
        <end position="332"/>
    </location>
</feature>
<keyword evidence="8" id="KW-1185">Reference proteome</keyword>
<evidence type="ECO:0000256" key="6">
    <source>
        <dbReference type="SAM" id="Phobius"/>
    </source>
</evidence>
<evidence type="ECO:0000313" key="7">
    <source>
        <dbReference type="EMBL" id="CAG4974298.1"/>
    </source>
</evidence>
<keyword evidence="2" id="KW-1003">Cell membrane</keyword>
<evidence type="ECO:0008006" key="9">
    <source>
        <dbReference type="Google" id="ProtNLM"/>
    </source>
</evidence>
<proteinExistence type="predicted"/>
<feature type="transmembrane region" description="Helical" evidence="6">
    <location>
        <begin position="344"/>
        <end position="366"/>
    </location>
</feature>
<feature type="transmembrane region" description="Helical" evidence="6">
    <location>
        <begin position="41"/>
        <end position="58"/>
    </location>
</feature>
<keyword evidence="4 6" id="KW-1133">Transmembrane helix</keyword>
<evidence type="ECO:0000256" key="5">
    <source>
        <dbReference type="ARBA" id="ARBA00023136"/>
    </source>
</evidence>
<evidence type="ECO:0000256" key="2">
    <source>
        <dbReference type="ARBA" id="ARBA00022475"/>
    </source>
</evidence>
<dbReference type="InterPro" id="IPR002797">
    <property type="entry name" value="Polysacc_synth"/>
</dbReference>
<comment type="subcellular location">
    <subcellularLocation>
        <location evidence="1">Cell membrane</location>
        <topology evidence="1">Multi-pass membrane protein</topology>
    </subcellularLocation>
</comment>
<feature type="transmembrane region" description="Helical" evidence="6">
    <location>
        <begin position="95"/>
        <end position="116"/>
    </location>
</feature>
<name>A0ABM8UGD8_9GAMM</name>
<accession>A0ABM8UGD8</accession>
<gene>
    <name evidence="7" type="ORF">LYB30171_01643</name>
</gene>
<dbReference type="Pfam" id="PF01943">
    <property type="entry name" value="Polysacc_synt"/>
    <property type="match status" value="1"/>
</dbReference>
<feature type="transmembrane region" description="Helical" evidence="6">
    <location>
        <begin position="181"/>
        <end position="201"/>
    </location>
</feature>
<dbReference type="Proteomes" id="UP000680116">
    <property type="component" value="Chromosome"/>
</dbReference>
<dbReference type="PANTHER" id="PTHR30250">
    <property type="entry name" value="PST FAMILY PREDICTED COLANIC ACID TRANSPORTER"/>
    <property type="match status" value="1"/>
</dbReference>
<dbReference type="InterPro" id="IPR050833">
    <property type="entry name" value="Poly_Biosynth_Transport"/>
</dbReference>
<keyword evidence="5 6" id="KW-0472">Membrane</keyword>
<evidence type="ECO:0000256" key="3">
    <source>
        <dbReference type="ARBA" id="ARBA00022692"/>
    </source>
</evidence>
<feature type="transmembrane region" description="Helical" evidence="6">
    <location>
        <begin position="12"/>
        <end position="35"/>
    </location>
</feature>